<proteinExistence type="predicted"/>
<dbReference type="InterPro" id="IPR048125">
    <property type="entry name" value="CBS_CbpB"/>
</dbReference>
<dbReference type="CDD" id="cd04643">
    <property type="entry name" value="CBS_pair_bac"/>
    <property type="match status" value="1"/>
</dbReference>
<dbReference type="PANTHER" id="PTHR48108:SF26">
    <property type="entry name" value="CBS DOMAIN-CONTAINING PROTEIN DDB_G0289609"/>
    <property type="match status" value="1"/>
</dbReference>
<keyword evidence="5" id="KW-1185">Reference proteome</keyword>
<gene>
    <name evidence="4" type="ORF">EJN90_13145</name>
</gene>
<dbReference type="SMART" id="SM00116">
    <property type="entry name" value="CBS"/>
    <property type="match status" value="2"/>
</dbReference>
<feature type="domain" description="CBS" evidence="3">
    <location>
        <begin position="19"/>
        <end position="81"/>
    </location>
</feature>
<dbReference type="OrthoDB" id="2375431at2"/>
<dbReference type="InterPro" id="IPR046342">
    <property type="entry name" value="CBS_dom_sf"/>
</dbReference>
<dbReference type="Pfam" id="PF00571">
    <property type="entry name" value="CBS"/>
    <property type="match status" value="2"/>
</dbReference>
<evidence type="ECO:0000313" key="4">
    <source>
        <dbReference type="EMBL" id="AZP05518.1"/>
    </source>
</evidence>
<protein>
    <submittedName>
        <fullName evidence="4">CBS domain-containing protein</fullName>
    </submittedName>
</protein>
<dbReference type="InterPro" id="IPR051462">
    <property type="entry name" value="CBS_domain-containing"/>
</dbReference>
<dbReference type="NCBIfam" id="NF041630">
    <property type="entry name" value="CBS_CbpB"/>
    <property type="match status" value="1"/>
</dbReference>
<keyword evidence="2" id="KW-0129">CBS domain</keyword>
<dbReference type="RefSeq" id="WP_126111999.1">
    <property type="nucleotide sequence ID" value="NZ_CP034465.1"/>
</dbReference>
<keyword evidence="1" id="KW-0677">Repeat</keyword>
<reference evidence="5" key="1">
    <citation type="submission" date="2018-12" db="EMBL/GenBank/DDBJ databases">
        <title>Complete genome sequencing of Jeotgalibaca sp. H21T32.</title>
        <authorList>
            <person name="Bae J.-W."/>
            <person name="Lee S.-Y."/>
        </authorList>
    </citation>
    <scope>NUCLEOTIDE SEQUENCE [LARGE SCALE GENOMIC DNA]</scope>
    <source>
        <strain evidence="5">H21T32</strain>
    </source>
</reference>
<evidence type="ECO:0000259" key="3">
    <source>
        <dbReference type="PROSITE" id="PS51371"/>
    </source>
</evidence>
<organism evidence="4 5">
    <name type="scientific">Jeotgalibaca ciconiae</name>
    <dbReference type="NCBI Taxonomy" id="2496265"/>
    <lineage>
        <taxon>Bacteria</taxon>
        <taxon>Bacillati</taxon>
        <taxon>Bacillota</taxon>
        <taxon>Bacilli</taxon>
        <taxon>Lactobacillales</taxon>
        <taxon>Carnobacteriaceae</taxon>
        <taxon>Jeotgalibaca</taxon>
    </lineage>
</organism>
<dbReference type="Gene3D" id="3.10.580.10">
    <property type="entry name" value="CBS-domain"/>
    <property type="match status" value="1"/>
</dbReference>
<dbReference type="SUPFAM" id="SSF54631">
    <property type="entry name" value="CBS-domain pair"/>
    <property type="match status" value="1"/>
</dbReference>
<dbReference type="AlphaFoldDB" id="A0A3Q9BMB8"/>
<dbReference type="PROSITE" id="PS51371">
    <property type="entry name" value="CBS"/>
    <property type="match status" value="2"/>
</dbReference>
<dbReference type="InterPro" id="IPR000644">
    <property type="entry name" value="CBS_dom"/>
</dbReference>
<dbReference type="KEGG" id="jeh:EJN90_13145"/>
<accession>A0A3Q9BMB8</accession>
<sequence length="161" mass="18548">MISNEVQSILLHDKGKELIIPSENVANLNCNNNLYHALLVLSQVKYSSIPVLDNESRIRGLISMPMIIKAIMSIDSIHFEEMEKITVKEVMNKNVPIIYTSSELEEILNKLIDHNFLCVIDEQGYFIGIITRKEMLSRVNHLVHEMHNQYDLNDKSLTKIN</sequence>
<dbReference type="PANTHER" id="PTHR48108">
    <property type="entry name" value="CBS DOMAIN-CONTAINING PROTEIN CBSX2, CHLOROPLASTIC"/>
    <property type="match status" value="1"/>
</dbReference>
<evidence type="ECO:0000256" key="1">
    <source>
        <dbReference type="ARBA" id="ARBA00022737"/>
    </source>
</evidence>
<name>A0A3Q9BMB8_9LACT</name>
<dbReference type="EMBL" id="CP034465">
    <property type="protein sequence ID" value="AZP05518.1"/>
    <property type="molecule type" value="Genomic_DNA"/>
</dbReference>
<dbReference type="Proteomes" id="UP000273326">
    <property type="component" value="Chromosome"/>
</dbReference>
<feature type="domain" description="CBS" evidence="3">
    <location>
        <begin position="91"/>
        <end position="146"/>
    </location>
</feature>
<evidence type="ECO:0000313" key="5">
    <source>
        <dbReference type="Proteomes" id="UP000273326"/>
    </source>
</evidence>
<evidence type="ECO:0000256" key="2">
    <source>
        <dbReference type="PROSITE-ProRule" id="PRU00703"/>
    </source>
</evidence>